<dbReference type="Pfam" id="PF11157">
    <property type="entry name" value="DUF2937"/>
    <property type="match status" value="1"/>
</dbReference>
<evidence type="ECO:0000313" key="3">
    <source>
        <dbReference type="EMBL" id="NNU16910.1"/>
    </source>
</evidence>
<dbReference type="Proteomes" id="UP000536835">
    <property type="component" value="Unassembled WGS sequence"/>
</dbReference>
<feature type="signal peptide" evidence="2">
    <location>
        <begin position="1"/>
        <end position="20"/>
    </location>
</feature>
<keyword evidence="1" id="KW-0472">Membrane</keyword>
<evidence type="ECO:0000313" key="4">
    <source>
        <dbReference type="Proteomes" id="UP000536835"/>
    </source>
</evidence>
<proteinExistence type="predicted"/>
<feature type="chain" id="PRO_5030737636" evidence="2">
    <location>
        <begin position="21"/>
        <end position="162"/>
    </location>
</feature>
<evidence type="ECO:0000256" key="2">
    <source>
        <dbReference type="SAM" id="SignalP"/>
    </source>
</evidence>
<keyword evidence="2" id="KW-0732">Signal</keyword>
<dbReference type="InterPro" id="IPR022584">
    <property type="entry name" value="DUF2937"/>
</dbReference>
<reference evidence="3 4" key="1">
    <citation type="submission" date="2020-05" db="EMBL/GenBank/DDBJ databases">
        <title>Parvularcula mediterraneae sp. nov., isolated from polypropylene straw from shallow seawater of the seashore of Laganas in Zakynthos island, Greece.</title>
        <authorList>
            <person name="Szabo I."/>
            <person name="Al-Omari J."/>
            <person name="Rado J."/>
            <person name="Szerdahelyi G.S."/>
        </authorList>
    </citation>
    <scope>NUCLEOTIDE SEQUENCE [LARGE SCALE GENOMIC DNA]</scope>
    <source>
        <strain evidence="3 4">ZS-1/3</strain>
    </source>
</reference>
<dbReference type="AlphaFoldDB" id="A0A7Y3W5M2"/>
<feature type="transmembrane region" description="Helical" evidence="1">
    <location>
        <begin position="136"/>
        <end position="159"/>
    </location>
</feature>
<organism evidence="3 4">
    <name type="scientific">Parvularcula mediterranea</name>
    <dbReference type="NCBI Taxonomy" id="2732508"/>
    <lineage>
        <taxon>Bacteria</taxon>
        <taxon>Pseudomonadati</taxon>
        <taxon>Pseudomonadota</taxon>
        <taxon>Alphaproteobacteria</taxon>
        <taxon>Parvularculales</taxon>
        <taxon>Parvularculaceae</taxon>
        <taxon>Parvularcula</taxon>
    </lineage>
</organism>
<gene>
    <name evidence="3" type="ORF">HK107_11330</name>
</gene>
<keyword evidence="1" id="KW-1133">Transmembrane helix</keyword>
<sequence>MSRIIAFIFGLLGAVGASQAPEFTQQYMQNLTGRVDELIRVVERFDEDAANSDMSRQEALDYCLADERPAGAMSCRGRADDIATYERRRQQLMALQDAGEWQRPIFLARNFDQEVFDSTRETYKPAVPTTMVGGGYALAGFAGLWGVISLILGIITAPFRRY</sequence>
<evidence type="ECO:0000256" key="1">
    <source>
        <dbReference type="SAM" id="Phobius"/>
    </source>
</evidence>
<dbReference type="EMBL" id="JABFCX010000003">
    <property type="protein sequence ID" value="NNU16910.1"/>
    <property type="molecule type" value="Genomic_DNA"/>
</dbReference>
<name>A0A7Y3W5M2_9PROT</name>
<keyword evidence="4" id="KW-1185">Reference proteome</keyword>
<dbReference type="RefSeq" id="WP_173199826.1">
    <property type="nucleotide sequence ID" value="NZ_JABFCX010000003.1"/>
</dbReference>
<comment type="caution">
    <text evidence="3">The sequence shown here is derived from an EMBL/GenBank/DDBJ whole genome shotgun (WGS) entry which is preliminary data.</text>
</comment>
<keyword evidence="1" id="KW-0812">Transmembrane</keyword>
<accession>A0A7Y3W5M2</accession>
<protein>
    <submittedName>
        <fullName evidence="3">DUF2937 family protein</fullName>
    </submittedName>
</protein>